<dbReference type="Gene3D" id="2.120.10.30">
    <property type="entry name" value="TolB, C-terminal domain"/>
    <property type="match status" value="2"/>
</dbReference>
<evidence type="ECO:0000313" key="4">
    <source>
        <dbReference type="EMBL" id="MDI1436438.1"/>
    </source>
</evidence>
<feature type="chain" id="PRO_5045997838" evidence="2">
    <location>
        <begin position="24"/>
        <end position="1233"/>
    </location>
</feature>
<dbReference type="PROSITE" id="PS51257">
    <property type="entry name" value="PROKAR_LIPOPROTEIN"/>
    <property type="match status" value="1"/>
</dbReference>
<sequence length="1233" mass="123763">MRFRAKSRLSIAFLISLPLAAFATGCSDDSSATTGTTNPAGSGGAGGNGGIGGNGGNGGNGGMGGGGMGGAGGSGGQEEMRGPVSFTTMPVLVARIGDPYVYASQAVQENALPGDTITYTLATKPDGMQVDPATGAVTWTPAAGQEGPQTVSLVATGPDGQNAKQDYTIEVEPAVNILGMQPAAGSAAGGELVTISGYGFVGTIGVLFGNVPAADVMVLDDGTLSVTTPAAVARTRIVTVTLNGQPQATFSPGFTHLPVAASTDVTQAKLSSTLKVQGLGFDPASVEANQLAIPGRSGTRRKIVTNQAGSGDLAFALGVGNSESTLATGAVAIEINGLRSNWLPLTITDASIPAELAVTGFDAAHAPGESLTLTGAGFVGLQPADLAVTFSGAAAPATVTSINAAGTQVVVTVPADAVTGPIQLAATGRLPARSYVAATITGSTPVLSVLDTTPAGGAPGSALVLRGTGFAAGAAMNKVTFDGVEAVVLSAEPNRLVVEVPTVDFGPAEILIDSAGQTTNAGVFGVTGEYTILAGGGPEETEIGDGGDPLLASLEGEFVTTDAANNYYIADRKRVRVLNNGAAPVTMFGKTIQPKTIQTVAQAPEGVAAVAIHPVTQDAYFATGFRIFRAKRTDGTVTDYAGTASSGNGGNGGNRLSASFNGISDLAFTADGAILLVADNNNGTIRAINTTGTATTAWGVTIAADAVEQIANIGAVNPLTVTLDAENSIYTTTSLQVRKIPATRPPVGDPMYVESVHLAGGGNNSSLPAEGCPAITTSLGINRGAVVDPIRGDLLLGSRHGLVRRVRPAGGSQATALDENDCVDFVAGSWTAGKAIPNAGYAGDGGPAKSAAFALFSRPFVDRNGSLLVLTEGRLRRVLFDAAGNPGLVEAVAGIGPSKVDNLPGLSLRALNSLSSIRVDAANNRYVYTSDARVVAHDRTTNLLSPLAGTGYTGNTIGPNGMATASDLATLRGVEVAGGALYLLEASLPRVAKVDLATGLLSVVAGDGRAATTAEQQAAGVAATSRVAINTGAGKAVVGPSGALYFADSNYLRIINITNQPLTTFGVTLQPGYIDDVPLSLGPNISGVAFAPNGDLYVASYDSNAVRRIPAAGPFTAENVITGDSQRYGVAKPGALADLRLNRPSDLTFLPTGELVIANDFGHTLVVVEPDANGTIGPSSLFAHVFGSGAPGRLASEGAPPLSVAPRGVRAVTVDGKDLVLIAGERVVRLATP</sequence>
<proteinExistence type="predicted"/>
<dbReference type="InterPro" id="IPR052387">
    <property type="entry name" value="Fibrocystin"/>
</dbReference>
<dbReference type="Proteomes" id="UP001160301">
    <property type="component" value="Unassembled WGS sequence"/>
</dbReference>
<name>A0ABT6P738_9BACT</name>
<gene>
    <name evidence="4" type="ORF">QHF89_43435</name>
</gene>
<dbReference type="SUPFAM" id="SSF75011">
    <property type="entry name" value="3-carboxy-cis,cis-mucoante lactonizing enzyme"/>
    <property type="match status" value="1"/>
</dbReference>
<dbReference type="PANTHER" id="PTHR46769:SF2">
    <property type="entry name" value="FIBROCYSTIN-L ISOFORM 2 PRECURSOR-RELATED"/>
    <property type="match status" value="1"/>
</dbReference>
<evidence type="ECO:0000256" key="2">
    <source>
        <dbReference type="SAM" id="SignalP"/>
    </source>
</evidence>
<dbReference type="InterPro" id="IPR014756">
    <property type="entry name" value="Ig_E-set"/>
</dbReference>
<dbReference type="RefSeq" id="WP_284721704.1">
    <property type="nucleotide sequence ID" value="NZ_JARZHI010000081.1"/>
</dbReference>
<evidence type="ECO:0000256" key="1">
    <source>
        <dbReference type="ARBA" id="ARBA00022729"/>
    </source>
</evidence>
<dbReference type="CDD" id="cd00102">
    <property type="entry name" value="IPT"/>
    <property type="match status" value="1"/>
</dbReference>
<organism evidence="4 5">
    <name type="scientific">Polyangium sorediatum</name>
    <dbReference type="NCBI Taxonomy" id="889274"/>
    <lineage>
        <taxon>Bacteria</taxon>
        <taxon>Pseudomonadati</taxon>
        <taxon>Myxococcota</taxon>
        <taxon>Polyangia</taxon>
        <taxon>Polyangiales</taxon>
        <taxon>Polyangiaceae</taxon>
        <taxon>Polyangium</taxon>
    </lineage>
</organism>
<dbReference type="SUPFAM" id="SSF49313">
    <property type="entry name" value="Cadherin-like"/>
    <property type="match status" value="1"/>
</dbReference>
<dbReference type="Gene3D" id="2.60.40.10">
    <property type="entry name" value="Immunoglobulins"/>
    <property type="match status" value="4"/>
</dbReference>
<evidence type="ECO:0000313" key="5">
    <source>
        <dbReference type="Proteomes" id="UP001160301"/>
    </source>
</evidence>
<dbReference type="InterPro" id="IPR011042">
    <property type="entry name" value="6-blade_b-propeller_TolB-like"/>
</dbReference>
<dbReference type="Pfam" id="PF05345">
    <property type="entry name" value="He_PIG"/>
    <property type="match status" value="1"/>
</dbReference>
<evidence type="ECO:0000259" key="3">
    <source>
        <dbReference type="Pfam" id="PF01833"/>
    </source>
</evidence>
<accession>A0ABT6P738</accession>
<reference evidence="4 5" key="1">
    <citation type="submission" date="2023-04" db="EMBL/GenBank/DDBJ databases">
        <title>The genome sequence of Polyangium sorediatum DSM14670.</title>
        <authorList>
            <person name="Zhang X."/>
        </authorList>
    </citation>
    <scope>NUCLEOTIDE SEQUENCE [LARGE SCALE GENOMIC DNA]</scope>
    <source>
        <strain evidence="4 5">DSM 14670</strain>
    </source>
</reference>
<dbReference type="InterPro" id="IPR002909">
    <property type="entry name" value="IPT_dom"/>
</dbReference>
<feature type="domain" description="IPT/TIG" evidence="3">
    <location>
        <begin position="177"/>
        <end position="251"/>
    </location>
</feature>
<dbReference type="SUPFAM" id="SSF63829">
    <property type="entry name" value="Calcium-dependent phosphotriesterase"/>
    <property type="match status" value="1"/>
</dbReference>
<protein>
    <submittedName>
        <fullName evidence="4">IPT/TIG domain-containing protein</fullName>
    </submittedName>
</protein>
<dbReference type="EMBL" id="JARZHI010000081">
    <property type="protein sequence ID" value="MDI1436438.1"/>
    <property type="molecule type" value="Genomic_DNA"/>
</dbReference>
<dbReference type="Pfam" id="PF01833">
    <property type="entry name" value="TIG"/>
    <property type="match status" value="1"/>
</dbReference>
<keyword evidence="1 2" id="KW-0732">Signal</keyword>
<dbReference type="SUPFAM" id="SSF81296">
    <property type="entry name" value="E set domains"/>
    <property type="match status" value="2"/>
</dbReference>
<dbReference type="PANTHER" id="PTHR46769">
    <property type="entry name" value="POLYCYSTIC KIDNEY AND HEPATIC DISEASE 1 (AUTOSOMAL RECESSIVE)-LIKE 1"/>
    <property type="match status" value="1"/>
</dbReference>
<feature type="signal peptide" evidence="2">
    <location>
        <begin position="1"/>
        <end position="23"/>
    </location>
</feature>
<keyword evidence="5" id="KW-1185">Reference proteome</keyword>
<dbReference type="InterPro" id="IPR015919">
    <property type="entry name" value="Cadherin-like_sf"/>
</dbReference>
<comment type="caution">
    <text evidence="4">The sequence shown here is derived from an EMBL/GenBank/DDBJ whole genome shotgun (WGS) entry which is preliminary data.</text>
</comment>
<dbReference type="InterPro" id="IPR013783">
    <property type="entry name" value="Ig-like_fold"/>
</dbReference>